<keyword evidence="4" id="KW-1185">Reference proteome</keyword>
<accession>A0ABY4L015</accession>
<protein>
    <submittedName>
        <fullName evidence="3">Cellulose synthase</fullName>
    </submittedName>
</protein>
<keyword evidence="2" id="KW-1133">Transmembrane helix</keyword>
<keyword evidence="2" id="KW-0472">Membrane</keyword>
<feature type="transmembrane region" description="Helical" evidence="2">
    <location>
        <begin position="40"/>
        <end position="62"/>
    </location>
</feature>
<keyword evidence="2" id="KW-0812">Transmembrane</keyword>
<feature type="transmembrane region" description="Helical" evidence="2">
    <location>
        <begin position="68"/>
        <end position="92"/>
    </location>
</feature>
<dbReference type="RefSeq" id="WP_248593326.1">
    <property type="nucleotide sequence ID" value="NZ_BAABEB010000027.1"/>
</dbReference>
<feature type="transmembrane region" description="Helical" evidence="2">
    <location>
        <begin position="6"/>
        <end position="28"/>
    </location>
</feature>
<evidence type="ECO:0000256" key="2">
    <source>
        <dbReference type="SAM" id="Phobius"/>
    </source>
</evidence>
<sequence>MPTQMPFEGLLLGAALTVVGLIISWVVWRRRGASAGLRAVAWSLLPLAFGLVGLMGLLASLAGQLVRFFAGLVLDPLAWAGVAVAGLAAVLWTTGRLLRGRRGGAGRPAENEKQPKAAPGRPGSPAVGGAEPGKSTPAAGADDDFAEIEALLRKRGIS</sequence>
<proteinExistence type="predicted"/>
<reference evidence="3 4" key="1">
    <citation type="submission" date="2020-04" db="EMBL/GenBank/DDBJ databases">
        <title>Thermobifida alba genome sequencing and assembly.</title>
        <authorList>
            <person name="Luzics S."/>
            <person name="Horvath B."/>
            <person name="Nagy I."/>
            <person name="Toth A."/>
            <person name="Nagy I."/>
            <person name="Kukolya J."/>
        </authorList>
    </citation>
    <scope>NUCLEOTIDE SEQUENCE [LARGE SCALE GENOMIC DNA]</scope>
    <source>
        <strain evidence="3 4">DSM 43795</strain>
    </source>
</reference>
<evidence type="ECO:0000313" key="3">
    <source>
        <dbReference type="EMBL" id="UPT21026.1"/>
    </source>
</evidence>
<evidence type="ECO:0000256" key="1">
    <source>
        <dbReference type="SAM" id="MobiDB-lite"/>
    </source>
</evidence>
<organism evidence="3 4">
    <name type="scientific">Thermobifida alba</name>
    <name type="common">Thermomonospora alba</name>
    <dbReference type="NCBI Taxonomy" id="53522"/>
    <lineage>
        <taxon>Bacteria</taxon>
        <taxon>Bacillati</taxon>
        <taxon>Actinomycetota</taxon>
        <taxon>Actinomycetes</taxon>
        <taxon>Streptosporangiales</taxon>
        <taxon>Nocardiopsidaceae</taxon>
        <taxon>Thermobifida</taxon>
    </lineage>
</organism>
<evidence type="ECO:0000313" key="4">
    <source>
        <dbReference type="Proteomes" id="UP000832041"/>
    </source>
</evidence>
<dbReference type="Proteomes" id="UP000832041">
    <property type="component" value="Chromosome"/>
</dbReference>
<dbReference type="EMBL" id="CP051627">
    <property type="protein sequence ID" value="UPT21026.1"/>
    <property type="molecule type" value="Genomic_DNA"/>
</dbReference>
<name>A0ABY4L015_THEAE</name>
<feature type="region of interest" description="Disordered" evidence="1">
    <location>
        <begin position="99"/>
        <end position="144"/>
    </location>
</feature>
<gene>
    <name evidence="3" type="ORF">FOF52_08685</name>
</gene>